<dbReference type="GO" id="GO:0004553">
    <property type="term" value="F:hydrolase activity, hydrolyzing O-glycosyl compounds"/>
    <property type="evidence" value="ECO:0007669"/>
    <property type="project" value="InterPro"/>
</dbReference>
<dbReference type="InterPro" id="IPR054593">
    <property type="entry name" value="Beta-mannosidase-like_N2"/>
</dbReference>
<feature type="domain" description="Beta-mannosidase-like galactose-binding" evidence="4">
    <location>
        <begin position="969"/>
        <end position="1054"/>
    </location>
</feature>
<dbReference type="Gene3D" id="2.60.120.260">
    <property type="entry name" value="Galactose-binding domain-like"/>
    <property type="match status" value="1"/>
</dbReference>
<dbReference type="CDD" id="cd03143">
    <property type="entry name" value="A4_beta-galactosidase_middle_domain"/>
    <property type="match status" value="1"/>
</dbReference>
<dbReference type="Pfam" id="PF17132">
    <property type="entry name" value="Glyco_hydro_106"/>
    <property type="match status" value="1"/>
</dbReference>
<dbReference type="Pfam" id="PF22666">
    <property type="entry name" value="Glyco_hydro_2_N2"/>
    <property type="match status" value="1"/>
</dbReference>
<dbReference type="PANTHER" id="PTHR43817">
    <property type="entry name" value="GLYCOSYL HYDROLASE"/>
    <property type="match status" value="1"/>
</dbReference>
<feature type="signal peptide" evidence="3">
    <location>
        <begin position="1"/>
        <end position="18"/>
    </location>
</feature>
<evidence type="ECO:0000313" key="6">
    <source>
        <dbReference type="Proteomes" id="UP000195386"/>
    </source>
</evidence>
<reference evidence="6" key="1">
    <citation type="submission" date="2017-04" db="EMBL/GenBank/DDBJ databases">
        <title>Function of individual gut microbiota members based on whole genome sequencing of pure cultures obtained from chicken caecum.</title>
        <authorList>
            <person name="Medvecky M."/>
            <person name="Cejkova D."/>
            <person name="Polansky O."/>
            <person name="Karasova D."/>
            <person name="Kubasova T."/>
            <person name="Cizek A."/>
            <person name="Rychlik I."/>
        </authorList>
    </citation>
    <scope>NUCLEOTIDE SEQUENCE [LARGE SCALE GENOMIC DNA]</scope>
    <source>
        <strain evidence="6">An43</strain>
    </source>
</reference>
<accession>A0A1Y3YV27</accession>
<gene>
    <name evidence="5" type="ORF">B5F97_05660</name>
</gene>
<sequence length="1097" mass="123565">MKTRNLLIVISCLSACMACSNRLTSNRTTLTQAWDEFSHPQDSTRTKVWWFHGETETTREGITADLEAYKRAGVGGVVYYDQVHGKGDGSLPALSPEWWDMLRFSAMEAKRLGLSFEAHLSNGYVAGGPWITPELGMQRLIATETIVDGNRLFSDTLPKPDSKLGYWDVAVLAFPVSEEKYETNLTREPLLSTNLSNFQVASMFQTSGKLPVIPAQKEGKSVFINIDFKTDFTARSITYRVGGRGKSRGGAMNVPGSPTEKFIAQGFIEQPDLGQLEASDDGVLYQKVCDLKPVYNAASGNWNQKTISFPVVKARYFRLNLHDWHLPNDKRPNMYLGNIQLSSMAKIDQWEEKAGLYSEYIEQDWTPIYSATEVIDPKDIIDLTSKMNSEGILKWDVPDGKWMVLRFCHVPTGGRIKHSRFNMEGLECDKLSPIAAKVQWDNYFKLIHDSLEAIGCPLKGLAMDSQEAGSQNWTAGYEKDFLARRGYDIRQYLPALMGYVVGSVKETDKFLYDMRRTIADMVSDCYFGTLDSLCREIGVDFTAQASGNGLNLVADNFQAKGRAQKPQGEFWGHHVHGSYDIKEASSAAHVYGKSIASAEAFTDVKFSNSLAEMKNLADYAYAFGINEFVVCASAYQPWLDKYPGSTGGGRHYCLNRNNTYWKDSRGFWDYQARCAGLMRKGIPVIDLCVFAGDNAPVKLLTYRLPEIPEGYDFDVCTADALLSRMKACDGKIVLPNGMSYRMLVVQRNGDITLDVLKHIASLVEQGVPLYGPRPKGSGSLADMKYEKEYESLLDALWGEGDEVSGCHVYGKGRVYWGMSLQEALEHAGIVPDIDLKSGNTPKDKVYFAHRRLKDAEVYFLNNHSKRDFSDTVILRTDARYAEYWEPTTGKRFRLEAVPGESGLAVKLLLRPEESGFIIASNYSSVSIPLRIDVKETVESIEGDWAVYFDPQWGGPGEVVFPKLIDWTQNEDKRIRYYSGTAIYRKNIQLNNINKKERVWLRFPKLCSMARVVINNQEVSTIWCSPWEADLTPFIREGNNKLEIYVTNSLMNRMIGDATLPQDSRYTYAYPEIVTSRDKLVSSGIIGDVFLVKYEEIE</sequence>
<dbReference type="AlphaFoldDB" id="A0A1Y3YV27"/>
<dbReference type="InterPro" id="IPR008979">
    <property type="entry name" value="Galactose-bd-like_sf"/>
</dbReference>
<dbReference type="GO" id="GO:0005975">
    <property type="term" value="P:carbohydrate metabolic process"/>
    <property type="evidence" value="ECO:0007669"/>
    <property type="project" value="InterPro"/>
</dbReference>
<dbReference type="SUPFAM" id="SSF49785">
    <property type="entry name" value="Galactose-binding domain-like"/>
    <property type="match status" value="1"/>
</dbReference>
<protein>
    <submittedName>
        <fullName evidence="5">Glycosyl hydrolase family 2</fullName>
    </submittedName>
</protein>
<evidence type="ECO:0000256" key="1">
    <source>
        <dbReference type="ARBA" id="ARBA00022729"/>
    </source>
</evidence>
<keyword evidence="2 5" id="KW-0378">Hydrolase</keyword>
<evidence type="ECO:0000256" key="3">
    <source>
        <dbReference type="SAM" id="SignalP"/>
    </source>
</evidence>
<evidence type="ECO:0000256" key="2">
    <source>
        <dbReference type="ARBA" id="ARBA00022801"/>
    </source>
</evidence>
<feature type="chain" id="PRO_5012553977" evidence="3">
    <location>
        <begin position="19"/>
        <end position="1097"/>
    </location>
</feature>
<dbReference type="EMBL" id="NFII01000004">
    <property type="protein sequence ID" value="OUO01715.1"/>
    <property type="molecule type" value="Genomic_DNA"/>
</dbReference>
<keyword evidence="1 3" id="KW-0732">Signal</keyword>
<dbReference type="Proteomes" id="UP000195386">
    <property type="component" value="Unassembled WGS sequence"/>
</dbReference>
<dbReference type="RefSeq" id="WP_087425809.1">
    <property type="nucleotide sequence ID" value="NZ_CATZGC010000003.1"/>
</dbReference>
<evidence type="ECO:0000313" key="5">
    <source>
        <dbReference type="EMBL" id="OUO01715.1"/>
    </source>
</evidence>
<evidence type="ECO:0000259" key="4">
    <source>
        <dbReference type="Pfam" id="PF22666"/>
    </source>
</evidence>
<name>A0A1Y3YV27_9BACE</name>
<dbReference type="NCBIfam" id="NF045579">
    <property type="entry name" value="rhamnoside_JR"/>
    <property type="match status" value="1"/>
</dbReference>
<proteinExistence type="predicted"/>
<dbReference type="PANTHER" id="PTHR43817:SF1">
    <property type="entry name" value="HYDROLASE, FAMILY 43, PUTATIVE (AFU_ORTHOLOGUE AFUA_3G01660)-RELATED"/>
    <property type="match status" value="1"/>
</dbReference>
<comment type="caution">
    <text evidence="5">The sequence shown here is derived from an EMBL/GenBank/DDBJ whole genome shotgun (WGS) entry which is preliminary data.</text>
</comment>
<organism evidence="5 6">
    <name type="scientific">Bacteroides clarus</name>
    <dbReference type="NCBI Taxonomy" id="626929"/>
    <lineage>
        <taxon>Bacteria</taxon>
        <taxon>Pseudomonadati</taxon>
        <taxon>Bacteroidota</taxon>
        <taxon>Bacteroidia</taxon>
        <taxon>Bacteroidales</taxon>
        <taxon>Bacteroidaceae</taxon>
        <taxon>Bacteroides</taxon>
    </lineage>
</organism>